<feature type="compositionally biased region" description="Gly residues" evidence="1">
    <location>
        <begin position="8"/>
        <end position="75"/>
    </location>
</feature>
<evidence type="ECO:0000313" key="3">
    <source>
        <dbReference type="Proteomes" id="UP000703893"/>
    </source>
</evidence>
<protein>
    <submittedName>
        <fullName evidence="2">Uncharacterized protein</fullName>
    </submittedName>
</protein>
<organism evidence="2 3">
    <name type="scientific">Candidatus Tanganyikabacteria bacterium</name>
    <dbReference type="NCBI Taxonomy" id="2961651"/>
    <lineage>
        <taxon>Bacteria</taxon>
        <taxon>Bacillati</taxon>
        <taxon>Candidatus Sericytochromatia</taxon>
        <taxon>Candidatus Tanganyikabacteria</taxon>
    </lineage>
</organism>
<feature type="region of interest" description="Disordered" evidence="1">
    <location>
        <begin position="1"/>
        <end position="92"/>
    </location>
</feature>
<evidence type="ECO:0000256" key="1">
    <source>
        <dbReference type="SAM" id="MobiDB-lite"/>
    </source>
</evidence>
<reference evidence="2 3" key="1">
    <citation type="submission" date="2019-03" db="EMBL/GenBank/DDBJ databases">
        <title>Lake Tanganyika Metagenome-Assembled Genomes (MAGs).</title>
        <authorList>
            <person name="Tran P."/>
        </authorList>
    </citation>
    <scope>NUCLEOTIDE SEQUENCE [LARGE SCALE GENOMIC DNA]</scope>
    <source>
        <strain evidence="2">K_DeepCast_65m_m2_236</strain>
    </source>
</reference>
<gene>
    <name evidence="2" type="ORF">FJZ00_05665</name>
</gene>
<evidence type="ECO:0000313" key="2">
    <source>
        <dbReference type="EMBL" id="MBM3274616.1"/>
    </source>
</evidence>
<sequence length="644" mass="68063">MKSKIGPGKAGSKGPGKAGSKGPGKAGSKGPGKAGSKGPGKAGSKGPGKAGSRGPGNAGSKGPGKAGSKGPGKAGSKGPKISGGFKLGSKGPFARDLSRSLSEMRQYLDRELSDLRVRIEQTVDVWNASMSNSIFSGSDPVGPPTKVEGGSKEELQQAIATALTNDPTRAQTIFKESGGATWSAADLTELKRVIDAMSPADKAALANTTFERTRARPPVNGETEYGEAEFTKDGATIYITDKAAGFDEAGKPVKASVVGDVAAHEIGHVVMGNGRWDSNAVREWGKLSHWVRQGPPETLVNGYDNFMNTVNLEANDGAKDPSNFVSDYAKTAAAEDYAESYRMYLGKPGELLAKAPDKFLYINAQSGKYGGEELKKMAAEQGVDLPFAMAELARTGLRGVTVDNIARANGLEIPAKGSGAGDAIDLIQDKSTDAGFAAQLKADPQAALGPEIWDKLSASEQALLKKPEYVQSLLSATAANKTAPKDTITDGDVNGWKKFLTDLLVDPIPKTKLGNDDLVFAELMQRLHDPKVINNLSPEFKQLLDSPKGQQFLRQMADDDNFLDFSRLAYRTEVGLLGDLQVRKRLQFDNLLDHIQRLSPADVDALQVMINKGLNKDQLSKISAAHEQLAQTGAYPAAGAIPAA</sequence>
<name>A0A937X244_9BACT</name>
<dbReference type="EMBL" id="VGJX01000272">
    <property type="protein sequence ID" value="MBM3274616.1"/>
    <property type="molecule type" value="Genomic_DNA"/>
</dbReference>
<accession>A0A937X244</accession>
<dbReference type="Proteomes" id="UP000703893">
    <property type="component" value="Unassembled WGS sequence"/>
</dbReference>
<dbReference type="Gene3D" id="3.40.390.10">
    <property type="entry name" value="Collagenase (Catalytic Domain)"/>
    <property type="match status" value="1"/>
</dbReference>
<dbReference type="AlphaFoldDB" id="A0A937X244"/>
<proteinExistence type="predicted"/>
<dbReference type="GO" id="GO:0008237">
    <property type="term" value="F:metallopeptidase activity"/>
    <property type="evidence" value="ECO:0007669"/>
    <property type="project" value="InterPro"/>
</dbReference>
<comment type="caution">
    <text evidence="2">The sequence shown here is derived from an EMBL/GenBank/DDBJ whole genome shotgun (WGS) entry which is preliminary data.</text>
</comment>
<dbReference type="InterPro" id="IPR024079">
    <property type="entry name" value="MetalloPept_cat_dom_sf"/>
</dbReference>